<dbReference type="RefSeq" id="WP_352010204.1">
    <property type="nucleotide sequence ID" value="NZ_JBHSBC010000001.1"/>
</dbReference>
<keyword evidence="1" id="KW-0812">Transmembrane</keyword>
<gene>
    <name evidence="2" type="ORF">ACFOYY_02610</name>
</gene>
<sequence length="254" mass="27246">MAYESDRWGYMSLIPTGLAAAAVLMHPGAYLIVAAIGTMVSNPGDMAKAAGEWRDPKGAGGVDIDTLKQQLIDLKGRAEKEGKWEGDAQKLFAATIDEFVTQLDGVKSFRAGTADTLDQTASLYHRTFQFATLVIGAMTVAAAASLALWAFPPLRAGLMLQINTFLKGLDAVVRAVLKKKLLAIGAVSVILMIVNDMAKEHGRLFYGMQSMPELETDFTQVNLQYEKSTGLTVKPDTSALKPPKPKGGIIPGVF</sequence>
<dbReference type="Proteomes" id="UP001595698">
    <property type="component" value="Unassembled WGS sequence"/>
</dbReference>
<keyword evidence="3" id="KW-1185">Reference proteome</keyword>
<reference evidence="3" key="1">
    <citation type="journal article" date="2019" name="Int. J. Syst. Evol. Microbiol.">
        <title>The Global Catalogue of Microorganisms (GCM) 10K type strain sequencing project: providing services to taxonomists for standard genome sequencing and annotation.</title>
        <authorList>
            <consortium name="The Broad Institute Genomics Platform"/>
            <consortium name="The Broad Institute Genome Sequencing Center for Infectious Disease"/>
            <person name="Wu L."/>
            <person name="Ma J."/>
        </authorList>
    </citation>
    <scope>NUCLEOTIDE SEQUENCE [LARGE SCALE GENOMIC DNA]</scope>
    <source>
        <strain evidence="3">TBRC 7912</strain>
    </source>
</reference>
<organism evidence="2 3">
    <name type="scientific">Streptosporangium jomthongense</name>
    <dbReference type="NCBI Taxonomy" id="1193683"/>
    <lineage>
        <taxon>Bacteria</taxon>
        <taxon>Bacillati</taxon>
        <taxon>Actinomycetota</taxon>
        <taxon>Actinomycetes</taxon>
        <taxon>Streptosporangiales</taxon>
        <taxon>Streptosporangiaceae</taxon>
        <taxon>Streptosporangium</taxon>
    </lineage>
</organism>
<feature type="transmembrane region" description="Helical" evidence="1">
    <location>
        <begin position="12"/>
        <end position="36"/>
    </location>
</feature>
<evidence type="ECO:0000256" key="1">
    <source>
        <dbReference type="SAM" id="Phobius"/>
    </source>
</evidence>
<dbReference type="EMBL" id="JBHSBC010000001">
    <property type="protein sequence ID" value="MFC3978994.1"/>
    <property type="molecule type" value="Genomic_DNA"/>
</dbReference>
<name>A0ABV8ETU1_9ACTN</name>
<keyword evidence="1" id="KW-1133">Transmembrane helix</keyword>
<feature type="transmembrane region" description="Helical" evidence="1">
    <location>
        <begin position="181"/>
        <end position="198"/>
    </location>
</feature>
<accession>A0ABV8ETU1</accession>
<evidence type="ECO:0000313" key="2">
    <source>
        <dbReference type="EMBL" id="MFC3978994.1"/>
    </source>
</evidence>
<evidence type="ECO:0000313" key="3">
    <source>
        <dbReference type="Proteomes" id="UP001595698"/>
    </source>
</evidence>
<comment type="caution">
    <text evidence="2">The sequence shown here is derived from an EMBL/GenBank/DDBJ whole genome shotgun (WGS) entry which is preliminary data.</text>
</comment>
<keyword evidence="1" id="KW-0472">Membrane</keyword>
<feature type="transmembrane region" description="Helical" evidence="1">
    <location>
        <begin position="130"/>
        <end position="151"/>
    </location>
</feature>
<protein>
    <submittedName>
        <fullName evidence="2">WXG100 family type VII secretion target</fullName>
    </submittedName>
</protein>
<proteinExistence type="predicted"/>
<dbReference type="Gene3D" id="1.10.287.1060">
    <property type="entry name" value="ESAT-6-like"/>
    <property type="match status" value="1"/>
</dbReference>